<evidence type="ECO:0000256" key="1">
    <source>
        <dbReference type="ARBA" id="ARBA00004370"/>
    </source>
</evidence>
<evidence type="ECO:0000256" key="5">
    <source>
        <dbReference type="ARBA" id="ARBA00023136"/>
    </source>
</evidence>
<keyword evidence="3 8" id="KW-0812">Transmembrane</keyword>
<dbReference type="Pfam" id="PF01130">
    <property type="entry name" value="CD36"/>
    <property type="match status" value="1"/>
</dbReference>
<keyword evidence="5 8" id="KW-0472">Membrane</keyword>
<accession>A0AAV1NML4</accession>
<evidence type="ECO:0000313" key="9">
    <source>
        <dbReference type="EMBL" id="CAK6959717.1"/>
    </source>
</evidence>
<comment type="similarity">
    <text evidence="2">Belongs to the CD36 family.</text>
</comment>
<keyword evidence="10" id="KW-1185">Reference proteome</keyword>
<protein>
    <submittedName>
        <fullName evidence="9">Lysosome membrane protein 2a isoform X1</fullName>
    </submittedName>
</protein>
<feature type="compositionally biased region" description="Polar residues" evidence="7">
    <location>
        <begin position="507"/>
        <end position="516"/>
    </location>
</feature>
<organism evidence="9 10">
    <name type="scientific">Scomber scombrus</name>
    <name type="common">Atlantic mackerel</name>
    <name type="synonym">Scomber vernalis</name>
    <dbReference type="NCBI Taxonomy" id="13677"/>
    <lineage>
        <taxon>Eukaryota</taxon>
        <taxon>Metazoa</taxon>
        <taxon>Chordata</taxon>
        <taxon>Craniata</taxon>
        <taxon>Vertebrata</taxon>
        <taxon>Euteleostomi</taxon>
        <taxon>Actinopterygii</taxon>
        <taxon>Neopterygii</taxon>
        <taxon>Teleostei</taxon>
        <taxon>Neoteleostei</taxon>
        <taxon>Acanthomorphata</taxon>
        <taxon>Pelagiaria</taxon>
        <taxon>Scombriformes</taxon>
        <taxon>Scombridae</taxon>
        <taxon>Scomber</taxon>
    </lineage>
</organism>
<dbReference type="PRINTS" id="PR01611">
    <property type="entry name" value="LIMPII"/>
</dbReference>
<dbReference type="GO" id="GO:0016020">
    <property type="term" value="C:membrane"/>
    <property type="evidence" value="ECO:0007669"/>
    <property type="project" value="UniProtKB-SubCell"/>
</dbReference>
<feature type="region of interest" description="Disordered" evidence="7">
    <location>
        <begin position="496"/>
        <end position="531"/>
    </location>
</feature>
<sequence>MTRRSCAIYATGIVCAHLLIVGIALVVAQVFQTMIHSRLKKELTLTEKSQVFESWKNPPPPVYMEYYFFNVTNPEVFLKGGKAAVQQIGPYTYREYRPRENVTFLENGTKLYALNPKTFVFVPEKSAGDPEVDLIRTVNIPFVAVMNEMNSYSFFVRTFVSMYMNSLGIEMFMTRTVHEVLWGFKDPLLSKIHSMKPDVDEYFGLMWKKNGTHEGEFVFHTGEQNYLDYGKIDTWNGLREMSWWSSNQSNMINGTDGAVFHPLISRNELLYIFAADLCRSIHLAYVEDVDVKGIQAFRFAPPRDVLMSPKDNPNNEGFCVPAGDCLGTGVLKVSVCREGAPIVVSFPHFYQADRKYIEAVDGLNPNKEEHETYLDLQPTTGVPIRACKRAQLNIIMKRVQGFPKTKYINETIFPIMFVNETATIDDDSASQMRTLLLIVTLVSNFPLLIVGLGIILLLVLVVLFCRNRQKKNEVKRIDFTEAFHSFTTAKDDTAYTQVSDKPDVESSETPATQPMRNGSYIAMSPVEAQKC</sequence>
<dbReference type="GO" id="GO:0006898">
    <property type="term" value="P:receptor-mediated endocytosis"/>
    <property type="evidence" value="ECO:0007669"/>
    <property type="project" value="TreeGrafter"/>
</dbReference>
<comment type="caution">
    <text evidence="9">The sequence shown here is derived from an EMBL/GenBank/DDBJ whole genome shotgun (WGS) entry which is preliminary data.</text>
</comment>
<evidence type="ECO:0000256" key="7">
    <source>
        <dbReference type="SAM" id="MobiDB-lite"/>
    </source>
</evidence>
<dbReference type="GO" id="GO:0005764">
    <property type="term" value="C:lysosome"/>
    <property type="evidence" value="ECO:0007669"/>
    <property type="project" value="InterPro"/>
</dbReference>
<feature type="transmembrane region" description="Helical" evidence="8">
    <location>
        <begin position="7"/>
        <end position="31"/>
    </location>
</feature>
<evidence type="ECO:0000256" key="6">
    <source>
        <dbReference type="ARBA" id="ARBA00023180"/>
    </source>
</evidence>
<evidence type="ECO:0000256" key="2">
    <source>
        <dbReference type="ARBA" id="ARBA00010532"/>
    </source>
</evidence>
<name>A0AAV1NML4_SCOSC</name>
<feature type="transmembrane region" description="Helical" evidence="8">
    <location>
        <begin position="435"/>
        <end position="465"/>
    </location>
</feature>
<gene>
    <name evidence="9" type="ORF">FSCOSCO3_A015942</name>
</gene>
<evidence type="ECO:0000313" key="10">
    <source>
        <dbReference type="Proteomes" id="UP001314229"/>
    </source>
</evidence>
<keyword evidence="6" id="KW-0325">Glycoprotein</keyword>
<evidence type="ECO:0000256" key="3">
    <source>
        <dbReference type="ARBA" id="ARBA00022692"/>
    </source>
</evidence>
<dbReference type="InterPro" id="IPR002159">
    <property type="entry name" value="CD36_fam"/>
</dbReference>
<dbReference type="PANTHER" id="PTHR11923">
    <property type="entry name" value="SCAVENGER RECEPTOR CLASS B TYPE-1 SR-B1"/>
    <property type="match status" value="1"/>
</dbReference>
<dbReference type="EMBL" id="CAWUFR010000041">
    <property type="protein sequence ID" value="CAK6959717.1"/>
    <property type="molecule type" value="Genomic_DNA"/>
</dbReference>
<evidence type="ECO:0000256" key="8">
    <source>
        <dbReference type="SAM" id="Phobius"/>
    </source>
</evidence>
<dbReference type="InterPro" id="IPR005429">
    <property type="entry name" value="LimpII"/>
</dbReference>
<reference evidence="9 10" key="1">
    <citation type="submission" date="2024-01" db="EMBL/GenBank/DDBJ databases">
        <authorList>
            <person name="Alioto T."/>
            <person name="Alioto T."/>
            <person name="Gomez Garrido J."/>
        </authorList>
    </citation>
    <scope>NUCLEOTIDE SEQUENCE [LARGE SCALE GENOMIC DNA]</scope>
</reference>
<proteinExistence type="inferred from homology"/>
<dbReference type="AlphaFoldDB" id="A0AAV1NML4"/>
<evidence type="ECO:0000256" key="4">
    <source>
        <dbReference type="ARBA" id="ARBA00022989"/>
    </source>
</evidence>
<dbReference type="Proteomes" id="UP001314229">
    <property type="component" value="Unassembled WGS sequence"/>
</dbReference>
<dbReference type="GO" id="GO:0006622">
    <property type="term" value="P:protein targeting to lysosome"/>
    <property type="evidence" value="ECO:0007669"/>
    <property type="project" value="TreeGrafter"/>
</dbReference>
<dbReference type="PRINTS" id="PR01609">
    <property type="entry name" value="CD36FAMILY"/>
</dbReference>
<dbReference type="GO" id="GO:0005044">
    <property type="term" value="F:scavenger receptor activity"/>
    <property type="evidence" value="ECO:0007669"/>
    <property type="project" value="InterPro"/>
</dbReference>
<keyword evidence="4 8" id="KW-1133">Transmembrane helix</keyword>
<dbReference type="PANTHER" id="PTHR11923:SF56">
    <property type="entry name" value="LYSOSOME MEMBRANE PROTEIN 2"/>
    <property type="match status" value="1"/>
</dbReference>
<comment type="subcellular location">
    <subcellularLocation>
        <location evidence="1">Membrane</location>
    </subcellularLocation>
</comment>